<evidence type="ECO:0000256" key="1">
    <source>
        <dbReference type="ARBA" id="ARBA00022574"/>
    </source>
</evidence>
<evidence type="ECO:0000313" key="4">
    <source>
        <dbReference type="EMBL" id="CAE0366362.1"/>
    </source>
</evidence>
<dbReference type="PANTHER" id="PTHR19879">
    <property type="entry name" value="TRANSCRIPTION INITIATION FACTOR TFIID"/>
    <property type="match status" value="1"/>
</dbReference>
<dbReference type="Gene3D" id="2.130.10.10">
    <property type="entry name" value="YVTN repeat-like/Quinoprotein amine dehydrogenase"/>
    <property type="match status" value="2"/>
</dbReference>
<dbReference type="PROSITE" id="PS50082">
    <property type="entry name" value="WD_REPEATS_2"/>
    <property type="match status" value="3"/>
</dbReference>
<dbReference type="Pfam" id="PF00400">
    <property type="entry name" value="WD40"/>
    <property type="match status" value="4"/>
</dbReference>
<dbReference type="InterPro" id="IPR001680">
    <property type="entry name" value="WD40_rpt"/>
</dbReference>
<dbReference type="EMBL" id="HBIJ01010312">
    <property type="protein sequence ID" value="CAE0366362.1"/>
    <property type="molecule type" value="Transcribed_RNA"/>
</dbReference>
<dbReference type="PANTHER" id="PTHR19879:SF9">
    <property type="entry name" value="TRANSCRIPTION INITIATION FACTOR TFIID SUBUNIT 5"/>
    <property type="match status" value="1"/>
</dbReference>
<evidence type="ECO:0000256" key="3">
    <source>
        <dbReference type="PROSITE-ProRule" id="PRU00221"/>
    </source>
</evidence>
<dbReference type="InterPro" id="IPR020472">
    <property type="entry name" value="WD40_PAC1"/>
</dbReference>
<evidence type="ECO:0000256" key="2">
    <source>
        <dbReference type="ARBA" id="ARBA00022737"/>
    </source>
</evidence>
<feature type="repeat" description="WD" evidence="3">
    <location>
        <begin position="196"/>
        <end position="237"/>
    </location>
</feature>
<dbReference type="PRINTS" id="PR00320">
    <property type="entry name" value="GPROTEINBRPT"/>
</dbReference>
<dbReference type="InterPro" id="IPR015943">
    <property type="entry name" value="WD40/YVTN_repeat-like_dom_sf"/>
</dbReference>
<dbReference type="PROSITE" id="PS00678">
    <property type="entry name" value="WD_REPEATS_1"/>
    <property type="match status" value="1"/>
</dbReference>
<protein>
    <recommendedName>
        <fullName evidence="5">Anaphase-promoting complex subunit 4 WD40 domain-containing protein</fullName>
    </recommendedName>
</protein>
<dbReference type="PROSITE" id="PS50294">
    <property type="entry name" value="WD_REPEATS_REGION"/>
    <property type="match status" value="3"/>
</dbReference>
<feature type="repeat" description="WD" evidence="3">
    <location>
        <begin position="111"/>
        <end position="152"/>
    </location>
</feature>
<feature type="repeat" description="WD" evidence="3">
    <location>
        <begin position="69"/>
        <end position="110"/>
    </location>
</feature>
<accession>A0A7S3JVP9</accession>
<dbReference type="SUPFAM" id="SSF50998">
    <property type="entry name" value="Quinoprotein alcohol dehydrogenase-like"/>
    <property type="match status" value="1"/>
</dbReference>
<keyword evidence="2" id="KW-0677">Repeat</keyword>
<gene>
    <name evidence="4" type="ORF">ALAG00032_LOCUS7106</name>
</gene>
<dbReference type="AlphaFoldDB" id="A0A7S3JVP9"/>
<keyword evidence="1 3" id="KW-0853">WD repeat</keyword>
<dbReference type="InterPro" id="IPR011047">
    <property type="entry name" value="Quinoprotein_ADH-like_sf"/>
</dbReference>
<name>A0A7S3JVP9_9STRA</name>
<reference evidence="4" key="1">
    <citation type="submission" date="2021-01" db="EMBL/GenBank/DDBJ databases">
        <authorList>
            <person name="Corre E."/>
            <person name="Pelletier E."/>
            <person name="Niang G."/>
            <person name="Scheremetjew M."/>
            <person name="Finn R."/>
            <person name="Kale V."/>
            <person name="Holt S."/>
            <person name="Cochrane G."/>
            <person name="Meng A."/>
            <person name="Brown T."/>
            <person name="Cohen L."/>
        </authorList>
    </citation>
    <scope>NUCLEOTIDE SEQUENCE</scope>
    <source>
        <strain evidence="4">CCMP1510</strain>
    </source>
</reference>
<organism evidence="4">
    <name type="scientific">Aureoumbra lagunensis</name>
    <dbReference type="NCBI Taxonomy" id="44058"/>
    <lineage>
        <taxon>Eukaryota</taxon>
        <taxon>Sar</taxon>
        <taxon>Stramenopiles</taxon>
        <taxon>Ochrophyta</taxon>
        <taxon>Pelagophyceae</taxon>
        <taxon>Pelagomonadales</taxon>
        <taxon>Aureoumbra</taxon>
    </lineage>
</organism>
<dbReference type="SMART" id="SM00320">
    <property type="entry name" value="WD40"/>
    <property type="match status" value="6"/>
</dbReference>
<sequence length="348" mass="38480">MRSTPVTLMPELWLHIVKFLPPSSMAIFKQTSNLGRQSTKSLLAGRIIVATGRSAFIFDTATNKLLLTIKGHNLIVRRCKFSRDGRRVMTASADGTAKIWNSVTGTLLLKLTGHTSGLSSCDFSPDGSRIVTGSDDSTVRVWDAENGELLLTLYHLSSVSRCVFSLDGNRIVTISHNDFMARVWCTETGACQLNLEGEHTRPLTCCCFSNDGKYILTSSFDKTARLWNGANGELEKTLLHENCVMSCAFSSNDKLILSVCSGGEMRTWDRQSGISKRKLKVNIGMAFDSCLFTDDIRVISVSCGRASRIWDTYTGDVLSVHTFKHPVLSCDFSNHIEEEKGFNYTLGC</sequence>
<dbReference type="InterPro" id="IPR019775">
    <property type="entry name" value="WD40_repeat_CS"/>
</dbReference>
<proteinExistence type="predicted"/>
<evidence type="ECO:0008006" key="5">
    <source>
        <dbReference type="Google" id="ProtNLM"/>
    </source>
</evidence>
<dbReference type="CDD" id="cd00200">
    <property type="entry name" value="WD40"/>
    <property type="match status" value="1"/>
</dbReference>